<evidence type="ECO:0000256" key="10">
    <source>
        <dbReference type="SAM" id="MobiDB-lite"/>
    </source>
</evidence>
<dbReference type="AlphaFoldDB" id="A0A2T6ZFQ9"/>
<evidence type="ECO:0000313" key="13">
    <source>
        <dbReference type="Proteomes" id="UP000244722"/>
    </source>
</evidence>
<dbReference type="GO" id="GO:0007005">
    <property type="term" value="P:mitochondrion organization"/>
    <property type="evidence" value="ECO:0007669"/>
    <property type="project" value="InterPro"/>
</dbReference>
<feature type="transmembrane region" description="Helical" evidence="11">
    <location>
        <begin position="239"/>
        <end position="265"/>
    </location>
</feature>
<reference evidence="12 13" key="1">
    <citation type="submission" date="2017-04" db="EMBL/GenBank/DDBJ databases">
        <title>Draft genome sequence of Tuber borchii Vittad., a whitish edible truffle.</title>
        <authorList>
            <consortium name="DOE Joint Genome Institute"/>
            <person name="Murat C."/>
            <person name="Kuo A."/>
            <person name="Barry K.W."/>
            <person name="Clum A."/>
            <person name="Dockter R.B."/>
            <person name="Fauchery L."/>
            <person name="Iotti M."/>
            <person name="Kohler A."/>
            <person name="Labutti K."/>
            <person name="Lindquist E.A."/>
            <person name="Lipzen A."/>
            <person name="Ohm R.A."/>
            <person name="Wang M."/>
            <person name="Grigoriev I.V."/>
            <person name="Zambonelli A."/>
            <person name="Martin F.M."/>
        </authorList>
    </citation>
    <scope>NUCLEOTIDE SEQUENCE [LARGE SCALE GENOMIC DNA]</scope>
    <source>
        <strain evidence="12 13">Tbo3840</strain>
    </source>
</reference>
<accession>A0A2T6ZFQ9</accession>
<evidence type="ECO:0000256" key="7">
    <source>
        <dbReference type="ARBA" id="ARBA00023128"/>
    </source>
</evidence>
<dbReference type="STRING" id="42251.A0A2T6ZFQ9"/>
<evidence type="ECO:0000256" key="6">
    <source>
        <dbReference type="ARBA" id="ARBA00022989"/>
    </source>
</evidence>
<feature type="compositionally biased region" description="Basic and acidic residues" evidence="10">
    <location>
        <begin position="147"/>
        <end position="165"/>
    </location>
</feature>
<evidence type="ECO:0000256" key="5">
    <source>
        <dbReference type="ARBA" id="ARBA00022946"/>
    </source>
</evidence>
<proteinExistence type="inferred from homology"/>
<evidence type="ECO:0000256" key="8">
    <source>
        <dbReference type="ARBA" id="ARBA00023136"/>
    </source>
</evidence>
<keyword evidence="4" id="KW-0999">Mitochondrion inner membrane</keyword>
<evidence type="ECO:0000256" key="9">
    <source>
        <dbReference type="ARBA" id="ARBA00025191"/>
    </source>
</evidence>
<comment type="caution">
    <text evidence="12">The sequence shown here is derived from an EMBL/GenBank/DDBJ whole genome shotgun (WGS) entry which is preliminary data.</text>
</comment>
<feature type="compositionally biased region" description="Low complexity" evidence="10">
    <location>
        <begin position="581"/>
        <end position="598"/>
    </location>
</feature>
<dbReference type="GO" id="GO:0005743">
    <property type="term" value="C:mitochondrial inner membrane"/>
    <property type="evidence" value="ECO:0007669"/>
    <property type="project" value="UniProtKB-SubCell"/>
</dbReference>
<dbReference type="EMBL" id="NESQ01000311">
    <property type="protein sequence ID" value="PUU74254.1"/>
    <property type="molecule type" value="Genomic_DNA"/>
</dbReference>
<comment type="function">
    <text evidence="9">Involved in the organization of the mitochondrial membranes and the global structure of the mitochondria. Also required for mitochondrial distribution and mobility as well as for the maintenance of mitochondrial DNA nucleoids structures.</text>
</comment>
<dbReference type="Pfam" id="PF08118">
    <property type="entry name" value="MDM31_MDM32"/>
    <property type="match status" value="1"/>
</dbReference>
<evidence type="ECO:0000256" key="2">
    <source>
        <dbReference type="ARBA" id="ARBA00005687"/>
    </source>
</evidence>
<feature type="region of interest" description="Disordered" evidence="10">
    <location>
        <begin position="125"/>
        <end position="195"/>
    </location>
</feature>
<comment type="similarity">
    <text evidence="2">Belongs to the MDM31/MDM32 family.</text>
</comment>
<keyword evidence="13" id="KW-1185">Reference proteome</keyword>
<keyword evidence="6 11" id="KW-1133">Transmembrane helix</keyword>
<organism evidence="12 13">
    <name type="scientific">Tuber borchii</name>
    <name type="common">White truffle</name>
    <dbReference type="NCBI Taxonomy" id="42251"/>
    <lineage>
        <taxon>Eukaryota</taxon>
        <taxon>Fungi</taxon>
        <taxon>Dikarya</taxon>
        <taxon>Ascomycota</taxon>
        <taxon>Pezizomycotina</taxon>
        <taxon>Pezizomycetes</taxon>
        <taxon>Pezizales</taxon>
        <taxon>Tuberaceae</taxon>
        <taxon>Tuber</taxon>
    </lineage>
</organism>
<dbReference type="OrthoDB" id="17678at2759"/>
<gene>
    <name evidence="12" type="ORF">B9Z19DRAFT_1033500</name>
</gene>
<keyword evidence="8 11" id="KW-0472">Membrane</keyword>
<evidence type="ECO:0000256" key="11">
    <source>
        <dbReference type="SAM" id="Phobius"/>
    </source>
</evidence>
<keyword evidence="3 11" id="KW-0812">Transmembrane</keyword>
<keyword evidence="7" id="KW-0496">Mitochondrion</keyword>
<sequence>MALASGHRLCATFWDTLLPLISNPRLPSVSSTLTIRLSQKRFPISTHGPRFFTSSSATSTQWYPRSRYVVSRGFAGFCVWTNISPTAASETTSCAVSTADRGIFSSGVLDRRKITRIAGSSWVRSLHYSQGPPKPKVPAKKNSSWAPKEKVNNGKAGPGDRDSSRGNRKAGNGQLAGETEERRDNANHIASDNTANRHRLSKDEMLAAATGFFQRLSIRTKWLAIRQMRPYNLDDIGAFFSWLFLGHVLWVVLGTTTFVSLTIFLCNTVFAQETLAGAVGNYLTKETGVKVVFESAIVPRWKDGCISFKNVFVARRPGHGKYGDKNVQKGSSVTAAAAAAAAVHADDANAKDAQHHHQEEVEEEDTNYTQFDVTIETVNVTLSFAKWMNGKGLLKDVEIKGVRGVIDRTHVVWDDADPRAFKYEHQPGDFEIDSFKLEDLLVRVHQPDSFRPFSVSIFSCDLPQLRKQWLFYDFLSANMMSGSFDDSLFTIHPRQTHVISPESLNGSSGNEGSSQAWKKTSRLRIDGLEIDHLNRGVEGPFSWIQHGSVDIVADIMFPTDDDLQFTKVVQHIVERMEATVSSANSPSNRRDPSSPSLPEASEQSSPSSDQKFVIMDLRIQLNDVRAAVPLFSKDLTYVNSALIRPIVAYINSRRTYIPINCRVIKRANEFDGSWTMYDSGLVEEVSAETYAAFARNAIDHQARRRRFKKVGLWSLQLAAQALLMAMAGNLA</sequence>
<evidence type="ECO:0008006" key="14">
    <source>
        <dbReference type="Google" id="ProtNLM"/>
    </source>
</evidence>
<evidence type="ECO:0000256" key="3">
    <source>
        <dbReference type="ARBA" id="ARBA00022692"/>
    </source>
</evidence>
<evidence type="ECO:0000256" key="1">
    <source>
        <dbReference type="ARBA" id="ARBA00004273"/>
    </source>
</evidence>
<keyword evidence="5" id="KW-0809">Transit peptide</keyword>
<dbReference type="GO" id="GO:0000001">
    <property type="term" value="P:mitochondrion inheritance"/>
    <property type="evidence" value="ECO:0007669"/>
    <property type="project" value="InterPro"/>
</dbReference>
<dbReference type="InterPro" id="IPR012571">
    <property type="entry name" value="Mdm31/Mdm32"/>
</dbReference>
<name>A0A2T6ZFQ9_TUBBO</name>
<comment type="subcellular location">
    <subcellularLocation>
        <location evidence="1">Mitochondrion inner membrane</location>
    </subcellularLocation>
</comment>
<feature type="region of interest" description="Disordered" evidence="10">
    <location>
        <begin position="579"/>
        <end position="609"/>
    </location>
</feature>
<dbReference type="Proteomes" id="UP000244722">
    <property type="component" value="Unassembled WGS sequence"/>
</dbReference>
<dbReference type="PANTHER" id="PTHR31068">
    <property type="entry name" value="MITOCHONDRIAL DISTRIBUTION AND MORPHOLOGY PROTEIN 31"/>
    <property type="match status" value="1"/>
</dbReference>
<evidence type="ECO:0000256" key="4">
    <source>
        <dbReference type="ARBA" id="ARBA00022792"/>
    </source>
</evidence>
<dbReference type="PANTHER" id="PTHR31068:SF0">
    <property type="entry name" value="MITOCHONDRIAL DISTRIBUTION AND MORPHOLOGY PROTEIN 31"/>
    <property type="match status" value="1"/>
</dbReference>
<evidence type="ECO:0000313" key="12">
    <source>
        <dbReference type="EMBL" id="PUU74254.1"/>
    </source>
</evidence>
<protein>
    <recommendedName>
        <fullName evidence="14">Mitochondrial distribution and morphology proteins-domain-containing protein</fullName>
    </recommendedName>
</protein>